<dbReference type="InterPro" id="IPR036291">
    <property type="entry name" value="NAD(P)-bd_dom_sf"/>
</dbReference>
<reference evidence="3" key="1">
    <citation type="submission" date="2022-12" db="EMBL/GenBank/DDBJ databases">
        <title>Paraconexibacter alkalitolerans sp. nov. and Baekduia alba sp. nov., isolated from soil and emended description of the genera Paraconexibacter (Chun et al., 2020) and Baekduia (An et al., 2020).</title>
        <authorList>
            <person name="Vieira S."/>
            <person name="Huber K.J."/>
            <person name="Geppert A."/>
            <person name="Wolf J."/>
            <person name="Neumann-Schaal M."/>
            <person name="Muesken M."/>
            <person name="Overmann J."/>
        </authorList>
    </citation>
    <scope>NUCLEOTIDE SEQUENCE</scope>
    <source>
        <strain evidence="3">AEG42_29</strain>
    </source>
</reference>
<sequence>MHAAWYERTGEAEAVLEVGEIPDPEPGPGELRVRVHVSGVNPADVKRRSGWGGIAMEFPRVIPHDDGAGIVDAVGPGVDSSRIGERVWLWDTRVGRATGSAAEHVCVPARNAESLPDEIDFAQGACLSTPARTAHQCLVTGDGVAGKTVLVAGAGGAVGEATVQLARAAGATLVIGTTGRPQSRAIAEAAGCDLVLDYRIDDLAAAVMDATSGRGVDRVAEVDLAANIDLDSRICAVGGTIAYYASDSAHKPVIPVWRLLSRTIDLTPVLLYNLTGPEQRRAASDVGRWLSEGRLRSTIGRRFALAEVAAAHTAVEQRTFGGNVVIELA</sequence>
<accession>A0AAU7ATR1</accession>
<evidence type="ECO:0000259" key="2">
    <source>
        <dbReference type="SMART" id="SM00829"/>
    </source>
</evidence>
<dbReference type="InterPro" id="IPR011032">
    <property type="entry name" value="GroES-like_sf"/>
</dbReference>
<dbReference type="SUPFAM" id="SSF51735">
    <property type="entry name" value="NAD(P)-binding Rossmann-fold domains"/>
    <property type="match status" value="1"/>
</dbReference>
<dbReference type="InterPro" id="IPR013154">
    <property type="entry name" value="ADH-like_N"/>
</dbReference>
<dbReference type="CDD" id="cd08253">
    <property type="entry name" value="zeta_crystallin"/>
    <property type="match status" value="1"/>
</dbReference>
<organism evidence="3">
    <name type="scientific">Paraconexibacter sp. AEG42_29</name>
    <dbReference type="NCBI Taxonomy" id="2997339"/>
    <lineage>
        <taxon>Bacteria</taxon>
        <taxon>Bacillati</taxon>
        <taxon>Actinomycetota</taxon>
        <taxon>Thermoleophilia</taxon>
        <taxon>Solirubrobacterales</taxon>
        <taxon>Paraconexibacteraceae</taxon>
        <taxon>Paraconexibacter</taxon>
    </lineage>
</organism>
<dbReference type="InterPro" id="IPR051603">
    <property type="entry name" value="Zinc-ADH_QOR/CCCR"/>
</dbReference>
<dbReference type="EC" id="1.3.1.103" evidence="3"/>
<dbReference type="InterPro" id="IPR013149">
    <property type="entry name" value="ADH-like_C"/>
</dbReference>
<dbReference type="Pfam" id="PF00107">
    <property type="entry name" value="ADH_zinc_N"/>
    <property type="match status" value="1"/>
</dbReference>
<dbReference type="InterPro" id="IPR020843">
    <property type="entry name" value="ER"/>
</dbReference>
<gene>
    <name evidence="3" type="ORF">DSM112329_01911</name>
</gene>
<dbReference type="SUPFAM" id="SSF50129">
    <property type="entry name" value="GroES-like"/>
    <property type="match status" value="1"/>
</dbReference>
<evidence type="ECO:0000313" key="3">
    <source>
        <dbReference type="EMBL" id="XAY05068.1"/>
    </source>
</evidence>
<keyword evidence="1" id="KW-0521">NADP</keyword>
<dbReference type="RefSeq" id="WP_354701589.1">
    <property type="nucleotide sequence ID" value="NZ_CP114014.1"/>
</dbReference>
<dbReference type="EMBL" id="CP114014">
    <property type="protein sequence ID" value="XAY05068.1"/>
    <property type="molecule type" value="Genomic_DNA"/>
</dbReference>
<dbReference type="Gene3D" id="3.90.180.10">
    <property type="entry name" value="Medium-chain alcohol dehydrogenases, catalytic domain"/>
    <property type="match status" value="1"/>
</dbReference>
<name>A0AAU7ATR1_9ACTN</name>
<dbReference type="Pfam" id="PF08240">
    <property type="entry name" value="ADH_N"/>
    <property type="match status" value="1"/>
</dbReference>
<evidence type="ECO:0000256" key="1">
    <source>
        <dbReference type="ARBA" id="ARBA00022857"/>
    </source>
</evidence>
<dbReference type="PANTHER" id="PTHR44154:SF1">
    <property type="entry name" value="QUINONE OXIDOREDUCTASE"/>
    <property type="match status" value="1"/>
</dbReference>
<dbReference type="KEGG" id="parq:DSM112329_01911"/>
<keyword evidence="3" id="KW-0560">Oxidoreductase</keyword>
<dbReference type="SMART" id="SM00829">
    <property type="entry name" value="PKS_ER"/>
    <property type="match status" value="1"/>
</dbReference>
<dbReference type="PANTHER" id="PTHR44154">
    <property type="entry name" value="QUINONE OXIDOREDUCTASE"/>
    <property type="match status" value="1"/>
</dbReference>
<dbReference type="GO" id="GO:0102523">
    <property type="term" value="F:2-chloroacrylate reductase activity"/>
    <property type="evidence" value="ECO:0007669"/>
    <property type="project" value="UniProtKB-EC"/>
</dbReference>
<protein>
    <submittedName>
        <fullName evidence="3">2-haloacrylate reductase</fullName>
        <ecNumber evidence="3">1.3.1.103</ecNumber>
    </submittedName>
</protein>
<proteinExistence type="predicted"/>
<feature type="domain" description="Enoyl reductase (ER)" evidence="2">
    <location>
        <begin position="10"/>
        <end position="326"/>
    </location>
</feature>
<dbReference type="AlphaFoldDB" id="A0AAU7ATR1"/>
<dbReference type="Gene3D" id="3.40.50.720">
    <property type="entry name" value="NAD(P)-binding Rossmann-like Domain"/>
    <property type="match status" value="1"/>
</dbReference>